<evidence type="ECO:0000313" key="4">
    <source>
        <dbReference type="Proteomes" id="UP000039021"/>
    </source>
</evidence>
<gene>
    <name evidence="3" type="ORF">ERS007739_00719</name>
    <name evidence="2" type="ORF">ERS007741_03346</name>
    <name evidence="1" type="ORF">ERS027659_03504</name>
</gene>
<evidence type="ECO:0000313" key="5">
    <source>
        <dbReference type="Proteomes" id="UP000048600"/>
    </source>
</evidence>
<dbReference type="Proteomes" id="UP000050164">
    <property type="component" value="Unassembled WGS sequence"/>
</dbReference>
<evidence type="ECO:0000313" key="2">
    <source>
        <dbReference type="EMBL" id="COW88252.1"/>
    </source>
</evidence>
<dbReference type="EMBL" id="CHKL01000492">
    <property type="protein sequence ID" value="COW88252.1"/>
    <property type="molecule type" value="Genomic_DNA"/>
</dbReference>
<dbReference type="Proteomes" id="UP000048600">
    <property type="component" value="Unassembled WGS sequence"/>
</dbReference>
<dbReference type="AlphaFoldDB" id="A0A655AHH6"/>
<reference evidence="3" key="1">
    <citation type="submission" date="2015-03" db="EMBL/GenBank/DDBJ databases">
        <authorList>
            <consortium name="Pathogen Informatics"/>
            <person name="Murphy D."/>
        </authorList>
    </citation>
    <scope>NUCLEOTIDE SEQUENCE</scope>
    <source>
        <strain evidence="3">N09902308</strain>
    </source>
</reference>
<evidence type="ECO:0000313" key="1">
    <source>
        <dbReference type="EMBL" id="CKS73990.1"/>
    </source>
</evidence>
<accession>A0A655AHH6</accession>
<sequence length="53" mass="5876">MVNEMNTPTMYSWISAVNSARNATTAPIAAAARNRIPLENASRSPRVCNWRGR</sequence>
<evidence type="ECO:0000313" key="3">
    <source>
        <dbReference type="EMBL" id="COX12197.1"/>
    </source>
</evidence>
<proteinExistence type="predicted"/>
<evidence type="ECO:0000313" key="6">
    <source>
        <dbReference type="Proteomes" id="UP000050164"/>
    </source>
</evidence>
<dbReference type="EMBL" id="CNFT01001025">
    <property type="protein sequence ID" value="CKS73990.1"/>
    <property type="molecule type" value="Genomic_DNA"/>
</dbReference>
<reference evidence="4 5" key="2">
    <citation type="submission" date="2015-03" db="EMBL/GenBank/DDBJ databases">
        <authorList>
            <consortium name="Pathogen Informatics"/>
        </authorList>
    </citation>
    <scope>NUCLEOTIDE SEQUENCE [LARGE SCALE GENOMIC DNA]</scope>
    <source>
        <strain evidence="1 6">Bir 185</strain>
        <strain evidence="4">N09902308</strain>
        <strain evidence="2 5">P00601463</strain>
    </source>
</reference>
<organism evidence="1 6">
    <name type="scientific">Mycobacterium tuberculosis</name>
    <dbReference type="NCBI Taxonomy" id="1773"/>
    <lineage>
        <taxon>Bacteria</taxon>
        <taxon>Bacillati</taxon>
        <taxon>Actinomycetota</taxon>
        <taxon>Actinomycetes</taxon>
        <taxon>Mycobacteriales</taxon>
        <taxon>Mycobacteriaceae</taxon>
        <taxon>Mycobacterium</taxon>
        <taxon>Mycobacterium tuberculosis complex</taxon>
    </lineage>
</organism>
<protein>
    <submittedName>
        <fullName evidence="1">Uncharacterized protein</fullName>
    </submittedName>
</protein>
<dbReference type="Proteomes" id="UP000039021">
    <property type="component" value="Unassembled WGS sequence"/>
</dbReference>
<dbReference type="EMBL" id="CSBK01000225">
    <property type="protein sequence ID" value="COX12197.1"/>
    <property type="molecule type" value="Genomic_DNA"/>
</dbReference>
<name>A0A655AHH6_MYCTX</name>